<evidence type="ECO:0000256" key="5">
    <source>
        <dbReference type="ARBA" id="ARBA00022723"/>
    </source>
</evidence>
<feature type="transmembrane region" description="Helical" evidence="9">
    <location>
        <begin position="79"/>
        <end position="98"/>
    </location>
</feature>
<feature type="domain" description="Gcp-like" evidence="10">
    <location>
        <begin position="3"/>
        <end position="261"/>
    </location>
</feature>
<evidence type="ECO:0000259" key="10">
    <source>
        <dbReference type="Pfam" id="PF00814"/>
    </source>
</evidence>
<evidence type="ECO:0000256" key="8">
    <source>
        <dbReference type="ARBA" id="ARBA00048117"/>
    </source>
</evidence>
<evidence type="ECO:0000256" key="6">
    <source>
        <dbReference type="ARBA" id="ARBA00023004"/>
    </source>
</evidence>
<evidence type="ECO:0000256" key="1">
    <source>
        <dbReference type="ARBA" id="ARBA00012156"/>
    </source>
</evidence>
<keyword evidence="12" id="KW-1185">Reference proteome</keyword>
<evidence type="ECO:0000256" key="9">
    <source>
        <dbReference type="SAM" id="Phobius"/>
    </source>
</evidence>
<comment type="catalytic activity">
    <reaction evidence="8">
        <text>L-threonylcarbamoyladenylate + adenosine(37) in tRNA = N(6)-L-threonylcarbamoyladenosine(37) in tRNA + AMP + H(+)</text>
        <dbReference type="Rhea" id="RHEA:37059"/>
        <dbReference type="Rhea" id="RHEA-COMP:10162"/>
        <dbReference type="Rhea" id="RHEA-COMP:10163"/>
        <dbReference type="ChEBI" id="CHEBI:15378"/>
        <dbReference type="ChEBI" id="CHEBI:73682"/>
        <dbReference type="ChEBI" id="CHEBI:74411"/>
        <dbReference type="ChEBI" id="CHEBI:74418"/>
        <dbReference type="ChEBI" id="CHEBI:456215"/>
        <dbReference type="EC" id="2.3.1.234"/>
    </reaction>
</comment>
<dbReference type="InterPro" id="IPR000905">
    <property type="entry name" value="Gcp-like_dom"/>
</dbReference>
<dbReference type="EMBL" id="JARGYU010000001">
    <property type="protein sequence ID" value="MDZ5761036.1"/>
    <property type="molecule type" value="Genomic_DNA"/>
</dbReference>
<keyword evidence="3" id="KW-0808">Transferase</keyword>
<organism evidence="11 12">
    <name type="scientific">Lyticum sinuosum</name>
    <dbReference type="NCBI Taxonomy" id="1332059"/>
    <lineage>
        <taxon>Bacteria</taxon>
        <taxon>Pseudomonadati</taxon>
        <taxon>Pseudomonadota</taxon>
        <taxon>Alphaproteobacteria</taxon>
        <taxon>Rickettsiales</taxon>
        <taxon>Lyticum</taxon>
    </lineage>
</organism>
<keyword evidence="6" id="KW-0408">Iron</keyword>
<dbReference type="SUPFAM" id="SSF53067">
    <property type="entry name" value="Actin-like ATPase domain"/>
    <property type="match status" value="2"/>
</dbReference>
<dbReference type="InterPro" id="IPR022450">
    <property type="entry name" value="TsaD"/>
</dbReference>
<dbReference type="Gene3D" id="3.30.420.40">
    <property type="match status" value="2"/>
</dbReference>
<keyword evidence="7" id="KW-0012">Acyltransferase</keyword>
<proteinExistence type="predicted"/>
<dbReference type="AlphaFoldDB" id="A0AAE4VLJ9"/>
<accession>A0AAE4VLJ9</accession>
<gene>
    <name evidence="11" type="ORF">Lyticum_00196</name>
</gene>
<protein>
    <recommendedName>
        <fullName evidence="1">N(6)-L-threonylcarbamoyladenine synthase</fullName>
        <ecNumber evidence="1">2.3.1.234</ecNumber>
    </recommendedName>
</protein>
<dbReference type="GO" id="GO:0002949">
    <property type="term" value="P:tRNA threonylcarbamoyladenosine modification"/>
    <property type="evidence" value="ECO:0007669"/>
    <property type="project" value="InterPro"/>
</dbReference>
<keyword evidence="9" id="KW-0472">Membrane</keyword>
<evidence type="ECO:0000256" key="4">
    <source>
        <dbReference type="ARBA" id="ARBA00022694"/>
    </source>
</evidence>
<name>A0AAE4VLJ9_9RICK</name>
<dbReference type="Pfam" id="PF00814">
    <property type="entry name" value="TsaD"/>
    <property type="match status" value="1"/>
</dbReference>
<dbReference type="InterPro" id="IPR017861">
    <property type="entry name" value="KAE1/TsaD"/>
</dbReference>
<keyword evidence="5" id="KW-0479">Metal-binding</keyword>
<evidence type="ECO:0000256" key="2">
    <source>
        <dbReference type="ARBA" id="ARBA00022490"/>
    </source>
</evidence>
<keyword evidence="9" id="KW-1133">Transmembrane helix</keyword>
<evidence type="ECO:0000313" key="11">
    <source>
        <dbReference type="EMBL" id="MDZ5761036.1"/>
    </source>
</evidence>
<dbReference type="Proteomes" id="UP001289135">
    <property type="component" value="Unassembled WGS sequence"/>
</dbReference>
<keyword evidence="4" id="KW-0819">tRNA processing</keyword>
<dbReference type="PANTHER" id="PTHR11735">
    <property type="entry name" value="TRNA N6-ADENOSINE THREONYLCARBAMOYLTRANSFERASE"/>
    <property type="match status" value="1"/>
</dbReference>
<evidence type="ECO:0000256" key="7">
    <source>
        <dbReference type="ARBA" id="ARBA00023315"/>
    </source>
</evidence>
<dbReference type="PRINTS" id="PR00789">
    <property type="entry name" value="OSIALOPTASE"/>
</dbReference>
<dbReference type="InterPro" id="IPR043129">
    <property type="entry name" value="ATPase_NBD"/>
</dbReference>
<dbReference type="PANTHER" id="PTHR11735:SF6">
    <property type="entry name" value="TRNA N6-ADENOSINE THREONYLCARBAMOYLTRANSFERASE, MITOCHONDRIAL"/>
    <property type="match status" value="1"/>
</dbReference>
<reference evidence="11" key="1">
    <citation type="submission" date="2023-02" db="EMBL/GenBank/DDBJ databases">
        <title>Host association and intracellularity evolved multiple times independently in the Rickettsiales.</title>
        <authorList>
            <person name="Castelli M."/>
            <person name="Nardi T."/>
            <person name="Gammuto L."/>
            <person name="Bellinzona G."/>
            <person name="Sabaneyeva E."/>
            <person name="Potekhin A."/>
            <person name="Serra V."/>
            <person name="Petroni G."/>
            <person name="Sassera D."/>
        </authorList>
    </citation>
    <scope>NUCLEOTIDE SEQUENCE</scope>
    <source>
        <strain evidence="11">USBL-36I1</strain>
    </source>
</reference>
<evidence type="ECO:0000256" key="3">
    <source>
        <dbReference type="ARBA" id="ARBA00022679"/>
    </source>
</evidence>
<sequence>MAKLPEIINNTLIKSGLNSWNNIDAIAVTTGPGLVGGLITGIMVAKGIASGLSIPCIPVNHLVGHALTPRLIKNISFPYLLLLVSGGHCIIAVVYSALKYHILGQTLDDAAGEAFDKVAKMLGLNYPGGPSVEKAALTGDTKSYNLPEPFANTDHCNFSFSGLKTAVNRIIIKNTNNINKKFISDICASFQSTVAKIIVGRLKNAIFLTKKIPIQSLVVSGGVAANKYIRDEIQNLAYKYNLELHIPPLSLCTDNGAMIAWAGIEMIYSDINYHEKNINNIIELYKNYDFAPRSRWPLDLIF</sequence>
<dbReference type="FunFam" id="3.30.420.40:FF:000040">
    <property type="entry name" value="tRNA N6-adenosine threonylcarbamoyltransferase"/>
    <property type="match status" value="1"/>
</dbReference>
<keyword evidence="2" id="KW-0963">Cytoplasm</keyword>
<dbReference type="EC" id="2.3.1.234" evidence="1"/>
<keyword evidence="9" id="KW-0812">Transmembrane</keyword>
<dbReference type="GO" id="GO:0061711">
    <property type="term" value="F:tRNA N(6)-L-threonylcarbamoyladenine synthase activity"/>
    <property type="evidence" value="ECO:0007669"/>
    <property type="project" value="UniProtKB-EC"/>
</dbReference>
<comment type="caution">
    <text evidence="11">The sequence shown here is derived from an EMBL/GenBank/DDBJ whole genome shotgun (WGS) entry which is preliminary data.</text>
</comment>
<evidence type="ECO:0000313" key="12">
    <source>
        <dbReference type="Proteomes" id="UP001289135"/>
    </source>
</evidence>
<dbReference type="GO" id="GO:0046872">
    <property type="term" value="F:metal ion binding"/>
    <property type="evidence" value="ECO:0007669"/>
    <property type="project" value="UniProtKB-KW"/>
</dbReference>
<dbReference type="NCBIfam" id="TIGR00329">
    <property type="entry name" value="gcp_kae1"/>
    <property type="match status" value="1"/>
</dbReference>
<dbReference type="NCBIfam" id="TIGR03723">
    <property type="entry name" value="T6A_TsaD_YgjD"/>
    <property type="match status" value="1"/>
</dbReference>